<evidence type="ECO:0000313" key="3">
    <source>
        <dbReference type="Proteomes" id="UP000032141"/>
    </source>
</evidence>
<evidence type="ECO:0000256" key="1">
    <source>
        <dbReference type="SAM" id="MobiDB-lite"/>
    </source>
</evidence>
<dbReference type="OMA" id="RHSNDDN"/>
<evidence type="ECO:0000313" key="2">
    <source>
        <dbReference type="EnsemblPlants" id="Bo9g183510.1"/>
    </source>
</evidence>
<dbReference type="PANTHER" id="PTHR38527:SF4">
    <property type="entry name" value="OS05G0461600 PROTEIN"/>
    <property type="match status" value="1"/>
</dbReference>
<name>A0A0D3EIB0_BRAOL</name>
<sequence length="117" mass="12897">MCFHPPYINSLSRSHHSKQIKLFLSISFSFSAPYPSCLNLQLTMSERPSRHQRRPSQTVFPISLEDLSDISLTANPPSSIPSQPPRHQIPPPSPAAPPANRHSKDGNDSKEGNASSN</sequence>
<proteinExistence type="predicted"/>
<dbReference type="HOGENOM" id="CLU_2088211_0_0_1"/>
<dbReference type="Proteomes" id="UP000032141">
    <property type="component" value="Chromosome C9"/>
</dbReference>
<keyword evidence="3" id="KW-1185">Reference proteome</keyword>
<feature type="compositionally biased region" description="Basic and acidic residues" evidence="1">
    <location>
        <begin position="102"/>
        <end position="111"/>
    </location>
</feature>
<dbReference type="PANTHER" id="PTHR38527">
    <property type="entry name" value="OS01G0838200 PROTEIN"/>
    <property type="match status" value="1"/>
</dbReference>
<feature type="region of interest" description="Disordered" evidence="1">
    <location>
        <begin position="70"/>
        <end position="117"/>
    </location>
</feature>
<organism evidence="2 3">
    <name type="scientific">Brassica oleracea var. oleracea</name>
    <dbReference type="NCBI Taxonomy" id="109376"/>
    <lineage>
        <taxon>Eukaryota</taxon>
        <taxon>Viridiplantae</taxon>
        <taxon>Streptophyta</taxon>
        <taxon>Embryophyta</taxon>
        <taxon>Tracheophyta</taxon>
        <taxon>Spermatophyta</taxon>
        <taxon>Magnoliopsida</taxon>
        <taxon>eudicotyledons</taxon>
        <taxon>Gunneridae</taxon>
        <taxon>Pentapetalae</taxon>
        <taxon>rosids</taxon>
        <taxon>malvids</taxon>
        <taxon>Brassicales</taxon>
        <taxon>Brassicaceae</taxon>
        <taxon>Brassiceae</taxon>
        <taxon>Brassica</taxon>
    </lineage>
</organism>
<reference evidence="2" key="2">
    <citation type="submission" date="2015-03" db="UniProtKB">
        <authorList>
            <consortium name="EnsemblPlants"/>
        </authorList>
    </citation>
    <scope>IDENTIFICATION</scope>
</reference>
<dbReference type="EnsemblPlants" id="Bo9g183510.1">
    <property type="protein sequence ID" value="Bo9g183510.1"/>
    <property type="gene ID" value="Bo9g183510"/>
</dbReference>
<accession>A0A0D3EIB0</accession>
<reference evidence="2 3" key="1">
    <citation type="journal article" date="2014" name="Genome Biol.">
        <title>Transcriptome and methylome profiling reveals relics of genome dominance in the mesopolyploid Brassica oleracea.</title>
        <authorList>
            <person name="Parkin I.A."/>
            <person name="Koh C."/>
            <person name="Tang H."/>
            <person name="Robinson S.J."/>
            <person name="Kagale S."/>
            <person name="Clarke W.E."/>
            <person name="Town C.D."/>
            <person name="Nixon J."/>
            <person name="Krishnakumar V."/>
            <person name="Bidwell S.L."/>
            <person name="Denoeud F."/>
            <person name="Belcram H."/>
            <person name="Links M.G."/>
            <person name="Just J."/>
            <person name="Clarke C."/>
            <person name="Bender T."/>
            <person name="Huebert T."/>
            <person name="Mason A.S."/>
            <person name="Pires J.C."/>
            <person name="Barker G."/>
            <person name="Moore J."/>
            <person name="Walley P.G."/>
            <person name="Manoli S."/>
            <person name="Batley J."/>
            <person name="Edwards D."/>
            <person name="Nelson M.N."/>
            <person name="Wang X."/>
            <person name="Paterson A.H."/>
            <person name="King G."/>
            <person name="Bancroft I."/>
            <person name="Chalhoub B."/>
            <person name="Sharpe A.G."/>
        </authorList>
    </citation>
    <scope>NUCLEOTIDE SEQUENCE</scope>
    <source>
        <strain evidence="2 3">cv. TO1000</strain>
    </source>
</reference>
<feature type="compositionally biased region" description="Pro residues" evidence="1">
    <location>
        <begin position="78"/>
        <end position="97"/>
    </location>
</feature>
<dbReference type="AlphaFoldDB" id="A0A0D3EIB0"/>
<dbReference type="Gramene" id="Bo9g183510.1">
    <property type="protein sequence ID" value="Bo9g183510.1"/>
    <property type="gene ID" value="Bo9g183510"/>
</dbReference>
<protein>
    <submittedName>
        <fullName evidence="2">Uncharacterized protein</fullName>
    </submittedName>
</protein>
<dbReference type="STRING" id="109376.A0A0D3EIB0"/>